<dbReference type="Proteomes" id="UP000002432">
    <property type="component" value="Chromosome"/>
</dbReference>
<sequence length="192" mass="20874">MIHARRLLLPILLLAASAAVAQKPAEVRIDFDPATTKVDFTLADVLHTVHGTFKLKSGSIHFDPATGAAGGQLVVDVPSGQSGNDTRDHKMHKEILQSDRFPDATFTPSKVIGHLAMSGASQVQVQGIFRIHGADHDLTLTVPAQINGTQLQMQTQFEIPFVKWGMKDPSTFILRVNKEVQMSISGTEKISQ</sequence>
<protein>
    <recommendedName>
        <fullName evidence="2">Lipid/polyisoprenoid-binding YceI-like domain-containing protein</fullName>
    </recommendedName>
</protein>
<dbReference type="eggNOG" id="COG2353">
    <property type="taxonomic scope" value="Bacteria"/>
</dbReference>
<dbReference type="PANTHER" id="PTHR34406">
    <property type="entry name" value="PROTEIN YCEI"/>
    <property type="match status" value="1"/>
</dbReference>
<dbReference type="Pfam" id="PF04264">
    <property type="entry name" value="YceI"/>
    <property type="match status" value="1"/>
</dbReference>
<dbReference type="AlphaFoldDB" id="Q1ILZ6"/>
<dbReference type="RefSeq" id="WP_011523903.1">
    <property type="nucleotide sequence ID" value="NC_008009.1"/>
</dbReference>
<keyword evidence="4" id="KW-1185">Reference proteome</keyword>
<dbReference type="SMART" id="SM00867">
    <property type="entry name" value="YceI"/>
    <property type="match status" value="1"/>
</dbReference>
<dbReference type="Gene3D" id="2.40.128.110">
    <property type="entry name" value="Lipid/polyisoprenoid-binding, YceI-like"/>
    <property type="match status" value="1"/>
</dbReference>
<dbReference type="EMBL" id="CP000360">
    <property type="protein sequence ID" value="ABF42104.1"/>
    <property type="molecule type" value="Genomic_DNA"/>
</dbReference>
<organism evidence="3 4">
    <name type="scientific">Koribacter versatilis (strain Ellin345)</name>
    <dbReference type="NCBI Taxonomy" id="204669"/>
    <lineage>
        <taxon>Bacteria</taxon>
        <taxon>Pseudomonadati</taxon>
        <taxon>Acidobacteriota</taxon>
        <taxon>Terriglobia</taxon>
        <taxon>Terriglobales</taxon>
        <taxon>Candidatus Korobacteraceae</taxon>
        <taxon>Candidatus Korobacter</taxon>
    </lineage>
</organism>
<dbReference type="OrthoDB" id="117551at2"/>
<dbReference type="STRING" id="204669.Acid345_3103"/>
<evidence type="ECO:0000313" key="3">
    <source>
        <dbReference type="EMBL" id="ABF42104.1"/>
    </source>
</evidence>
<dbReference type="HOGENOM" id="CLU_1280889_0_0_0"/>
<keyword evidence="1" id="KW-0732">Signal</keyword>
<name>Q1ILZ6_KORVE</name>
<dbReference type="PANTHER" id="PTHR34406:SF1">
    <property type="entry name" value="PROTEIN YCEI"/>
    <property type="match status" value="1"/>
</dbReference>
<feature type="signal peptide" evidence="1">
    <location>
        <begin position="1"/>
        <end position="21"/>
    </location>
</feature>
<reference evidence="3 4" key="1">
    <citation type="journal article" date="2009" name="Appl. Environ. Microbiol.">
        <title>Three genomes from the phylum Acidobacteria provide insight into the lifestyles of these microorganisms in soils.</title>
        <authorList>
            <person name="Ward N.L."/>
            <person name="Challacombe J.F."/>
            <person name="Janssen P.H."/>
            <person name="Henrissat B."/>
            <person name="Coutinho P.M."/>
            <person name="Wu M."/>
            <person name="Xie G."/>
            <person name="Haft D.H."/>
            <person name="Sait M."/>
            <person name="Badger J."/>
            <person name="Barabote R.D."/>
            <person name="Bradley B."/>
            <person name="Brettin T.S."/>
            <person name="Brinkac L.M."/>
            <person name="Bruce D."/>
            <person name="Creasy T."/>
            <person name="Daugherty S.C."/>
            <person name="Davidsen T.M."/>
            <person name="DeBoy R.T."/>
            <person name="Detter J.C."/>
            <person name="Dodson R.J."/>
            <person name="Durkin A.S."/>
            <person name="Ganapathy A."/>
            <person name="Gwinn-Giglio M."/>
            <person name="Han C.S."/>
            <person name="Khouri H."/>
            <person name="Kiss H."/>
            <person name="Kothari S.P."/>
            <person name="Madupu R."/>
            <person name="Nelson K.E."/>
            <person name="Nelson W.C."/>
            <person name="Paulsen I."/>
            <person name="Penn K."/>
            <person name="Ren Q."/>
            <person name="Rosovitz M.J."/>
            <person name="Selengut J.D."/>
            <person name="Shrivastava S."/>
            <person name="Sullivan S.A."/>
            <person name="Tapia R."/>
            <person name="Thompson L.S."/>
            <person name="Watkins K.L."/>
            <person name="Yang Q."/>
            <person name="Yu C."/>
            <person name="Zafar N."/>
            <person name="Zhou L."/>
            <person name="Kuske C.R."/>
        </authorList>
    </citation>
    <scope>NUCLEOTIDE SEQUENCE [LARGE SCALE GENOMIC DNA]</scope>
    <source>
        <strain evidence="3 4">Ellin345</strain>
    </source>
</reference>
<evidence type="ECO:0000256" key="1">
    <source>
        <dbReference type="SAM" id="SignalP"/>
    </source>
</evidence>
<gene>
    <name evidence="3" type="ordered locus">Acid345_3103</name>
</gene>
<dbReference type="InterPro" id="IPR036761">
    <property type="entry name" value="TTHA0802/YceI-like_sf"/>
</dbReference>
<dbReference type="SUPFAM" id="SSF101874">
    <property type="entry name" value="YceI-like"/>
    <property type="match status" value="1"/>
</dbReference>
<dbReference type="KEGG" id="aba:Acid345_3103"/>
<accession>Q1ILZ6</accession>
<evidence type="ECO:0000259" key="2">
    <source>
        <dbReference type="SMART" id="SM00867"/>
    </source>
</evidence>
<feature type="domain" description="Lipid/polyisoprenoid-binding YceI-like" evidence="2">
    <location>
        <begin position="28"/>
        <end position="189"/>
    </location>
</feature>
<feature type="chain" id="PRO_5004191249" description="Lipid/polyisoprenoid-binding YceI-like domain-containing protein" evidence="1">
    <location>
        <begin position="22"/>
        <end position="192"/>
    </location>
</feature>
<proteinExistence type="predicted"/>
<dbReference type="InterPro" id="IPR007372">
    <property type="entry name" value="Lipid/polyisoprenoid-bd_YceI"/>
</dbReference>
<dbReference type="EnsemblBacteria" id="ABF42104">
    <property type="protein sequence ID" value="ABF42104"/>
    <property type="gene ID" value="Acid345_3103"/>
</dbReference>
<evidence type="ECO:0000313" key="4">
    <source>
        <dbReference type="Proteomes" id="UP000002432"/>
    </source>
</evidence>